<dbReference type="Pfam" id="PF02464">
    <property type="entry name" value="CinA"/>
    <property type="match status" value="1"/>
</dbReference>
<dbReference type="OrthoDB" id="9801454at2"/>
<dbReference type="RefSeq" id="WP_096527275.1">
    <property type="nucleotide sequence ID" value="NZ_AP014836.1"/>
</dbReference>
<dbReference type="EMBL" id="AP014836">
    <property type="protein sequence ID" value="BAW80764.1"/>
    <property type="molecule type" value="Genomic_DNA"/>
</dbReference>
<keyword evidence="3" id="KW-1185">Reference proteome</keyword>
<proteinExistence type="predicted"/>
<name>A0A1Q2SNQ0_9GAMM</name>
<dbReference type="Proteomes" id="UP000243679">
    <property type="component" value="Chromosome"/>
</dbReference>
<evidence type="ECO:0000313" key="2">
    <source>
        <dbReference type="EMBL" id="BAW80764.1"/>
    </source>
</evidence>
<dbReference type="SUPFAM" id="SSF142433">
    <property type="entry name" value="CinA-like"/>
    <property type="match status" value="1"/>
</dbReference>
<dbReference type="NCBIfam" id="TIGR00199">
    <property type="entry name" value="PncC_domain"/>
    <property type="match status" value="1"/>
</dbReference>
<organism evidence="2 3">
    <name type="scientific">Candidatus Nitrosoglobus terrae</name>
    <dbReference type="NCBI Taxonomy" id="1630141"/>
    <lineage>
        <taxon>Bacteria</taxon>
        <taxon>Pseudomonadati</taxon>
        <taxon>Pseudomonadota</taxon>
        <taxon>Gammaproteobacteria</taxon>
        <taxon>Chromatiales</taxon>
        <taxon>Chromatiaceae</taxon>
        <taxon>Candidatus Nitrosoglobus</taxon>
    </lineage>
</organism>
<dbReference type="InterPro" id="IPR036653">
    <property type="entry name" value="CinA-like_C"/>
</dbReference>
<feature type="domain" description="CinA C-terminal" evidence="1">
    <location>
        <begin position="6"/>
        <end position="157"/>
    </location>
</feature>
<evidence type="ECO:0000313" key="3">
    <source>
        <dbReference type="Proteomes" id="UP000243679"/>
    </source>
</evidence>
<evidence type="ECO:0000259" key="1">
    <source>
        <dbReference type="Pfam" id="PF02464"/>
    </source>
</evidence>
<dbReference type="KEGG" id="ntt:TAO_1394"/>
<dbReference type="AlphaFoldDB" id="A0A1Q2SNQ0"/>
<reference evidence="2 3" key="1">
    <citation type="journal article" date="2017" name="ISME J.">
        <title>An acid-tolerant ammonia-oxidizing ?-proteobacterium from soil.</title>
        <authorList>
            <person name="Hayatsu M."/>
            <person name="Tago K."/>
            <person name="Uchiyama I."/>
            <person name="Toyoda A."/>
            <person name="Wang Y."/>
            <person name="Shimomura Y."/>
            <person name="Okubo T."/>
            <person name="Kurisu F."/>
            <person name="Hirono Y."/>
            <person name="Nonaka K."/>
            <person name="Akiyama H."/>
            <person name="Itoh T."/>
            <person name="Takami H."/>
        </authorList>
    </citation>
    <scope>NUCLEOTIDE SEQUENCE [LARGE SCALE GENOMIC DNA]</scope>
    <source>
        <strain evidence="2 3">TAO100</strain>
    </source>
</reference>
<protein>
    <submittedName>
        <fullName evidence="2">Damage inducible protein CinA</fullName>
    </submittedName>
</protein>
<accession>A0A1Q2SNQ0</accession>
<sequence>MRLEILAQQLGEALRASGLMVVTAESCTGGWVAEAITDIAGSSYWFERGFVTYSNEAKQEVLKVRAETLACFGAVSEETVKEMAKGAIACSHAGISVAVSGIAGPGGGSLAKPVGTIWFAWALRSGKEWAAQEYFAGDRKAIRQQSVERALQGLLSILNGSLKV</sequence>
<dbReference type="Gene3D" id="3.90.950.20">
    <property type="entry name" value="CinA-like"/>
    <property type="match status" value="1"/>
</dbReference>
<dbReference type="NCBIfam" id="NF002975">
    <property type="entry name" value="PRK03661.1"/>
    <property type="match status" value="1"/>
</dbReference>
<dbReference type="InterPro" id="IPR008136">
    <property type="entry name" value="CinA_C"/>
</dbReference>
<gene>
    <name evidence="2" type="ORF">TAO_1394</name>
</gene>